<comment type="caution">
    <text evidence="2">The sequence shown here is derived from an EMBL/GenBank/DDBJ whole genome shotgun (WGS) entry which is preliminary data.</text>
</comment>
<gene>
    <name evidence="2" type="ORF">ACFO5X_18160</name>
</gene>
<feature type="signal peptide" evidence="1">
    <location>
        <begin position="1"/>
        <end position="21"/>
    </location>
</feature>
<dbReference type="RefSeq" id="WP_380719605.1">
    <property type="nucleotide sequence ID" value="NZ_JBHSGI010000025.1"/>
</dbReference>
<reference evidence="3" key="1">
    <citation type="journal article" date="2019" name="Int. J. Syst. Evol. Microbiol.">
        <title>The Global Catalogue of Microorganisms (GCM) 10K type strain sequencing project: providing services to taxonomists for standard genome sequencing and annotation.</title>
        <authorList>
            <consortium name="The Broad Institute Genomics Platform"/>
            <consortium name="The Broad Institute Genome Sequencing Center for Infectious Disease"/>
            <person name="Wu L."/>
            <person name="Ma J."/>
        </authorList>
    </citation>
    <scope>NUCLEOTIDE SEQUENCE [LARGE SCALE GENOMIC DNA]</scope>
    <source>
        <strain evidence="3">CGMCC 4.7283</strain>
    </source>
</reference>
<accession>A0ABV9KK91</accession>
<protein>
    <submittedName>
        <fullName evidence="2">VPLPA-CTERM sorting domain-containing protein</fullName>
    </submittedName>
</protein>
<evidence type="ECO:0000313" key="2">
    <source>
        <dbReference type="EMBL" id="MFC4670492.1"/>
    </source>
</evidence>
<evidence type="ECO:0000256" key="1">
    <source>
        <dbReference type="SAM" id="SignalP"/>
    </source>
</evidence>
<feature type="chain" id="PRO_5045534937" evidence="1">
    <location>
        <begin position="22"/>
        <end position="238"/>
    </location>
</feature>
<dbReference type="Proteomes" id="UP001595973">
    <property type="component" value="Unassembled WGS sequence"/>
</dbReference>
<proteinExistence type="predicted"/>
<name>A0ABV9KK91_9RHOB</name>
<keyword evidence="3" id="KW-1185">Reference proteome</keyword>
<evidence type="ECO:0000313" key="3">
    <source>
        <dbReference type="Proteomes" id="UP001595973"/>
    </source>
</evidence>
<organism evidence="2 3">
    <name type="scientific">Seohaeicola nanhaiensis</name>
    <dbReference type="NCBI Taxonomy" id="1387282"/>
    <lineage>
        <taxon>Bacteria</taxon>
        <taxon>Pseudomonadati</taxon>
        <taxon>Pseudomonadota</taxon>
        <taxon>Alphaproteobacteria</taxon>
        <taxon>Rhodobacterales</taxon>
        <taxon>Roseobacteraceae</taxon>
        <taxon>Seohaeicola</taxon>
    </lineage>
</organism>
<keyword evidence="1" id="KW-0732">Signal</keyword>
<sequence length="238" mass="25094">MKIRTVLAVAMVASLPVAANATTVSIEELTFDLDQFIGAYVTTDSSYQQGVLFDNAAGVDGYTVGELAAAPGGSFSPVDPGDQLSLGNATNQEYMTLHYGQGILIGPGDASLVAVYEQASSNSGVDEEGHYYEIKINDGSWIDARVFPVHQTAISTNYQNRVVFDLLSAPFGLSVGDELLTISIRNILGSSSFSDPDIVFVGRAGVSTIDTVPLPASLPMLASAVGIVAFVRRRLRPA</sequence>
<dbReference type="EMBL" id="JBHSGI010000025">
    <property type="protein sequence ID" value="MFC4670492.1"/>
    <property type="molecule type" value="Genomic_DNA"/>
</dbReference>